<protein>
    <recommendedName>
        <fullName evidence="3">Helicase</fullName>
    </recommendedName>
</protein>
<name>A0AAV5VFI7_9BILA</name>
<comment type="caution">
    <text evidence="1">The sequence shown here is derived from an EMBL/GenBank/DDBJ whole genome shotgun (WGS) entry which is preliminary data.</text>
</comment>
<dbReference type="EMBL" id="BTSY01000003">
    <property type="protein sequence ID" value="GMT17451.1"/>
    <property type="molecule type" value="Genomic_DNA"/>
</dbReference>
<organism evidence="1 2">
    <name type="scientific">Pristionchus fissidentatus</name>
    <dbReference type="NCBI Taxonomy" id="1538716"/>
    <lineage>
        <taxon>Eukaryota</taxon>
        <taxon>Metazoa</taxon>
        <taxon>Ecdysozoa</taxon>
        <taxon>Nematoda</taxon>
        <taxon>Chromadorea</taxon>
        <taxon>Rhabditida</taxon>
        <taxon>Rhabditina</taxon>
        <taxon>Diplogasteromorpha</taxon>
        <taxon>Diplogasteroidea</taxon>
        <taxon>Neodiplogasteridae</taxon>
        <taxon>Pristionchus</taxon>
    </lineage>
</organism>
<dbReference type="InterPro" id="IPR027417">
    <property type="entry name" value="P-loop_NTPase"/>
</dbReference>
<dbReference type="SUPFAM" id="SSF52540">
    <property type="entry name" value="P-loop containing nucleoside triphosphate hydrolases"/>
    <property type="match status" value="1"/>
</dbReference>
<dbReference type="Proteomes" id="UP001432322">
    <property type="component" value="Unassembled WGS sequence"/>
</dbReference>
<reference evidence="1" key="1">
    <citation type="submission" date="2023-10" db="EMBL/GenBank/DDBJ databases">
        <title>Genome assembly of Pristionchus species.</title>
        <authorList>
            <person name="Yoshida K."/>
            <person name="Sommer R.J."/>
        </authorList>
    </citation>
    <scope>NUCLEOTIDE SEQUENCE</scope>
    <source>
        <strain evidence="1">RS5133</strain>
    </source>
</reference>
<accession>A0AAV5VFI7</accession>
<evidence type="ECO:0000313" key="1">
    <source>
        <dbReference type="EMBL" id="GMT17451.1"/>
    </source>
</evidence>
<proteinExistence type="predicted"/>
<keyword evidence="2" id="KW-1185">Reference proteome</keyword>
<sequence length="88" mass="9610">MRSHLVRHGVTILIAPTGSGKSNALSEMIFEAIYNETAMTSCTRNGRARSLLSSPIVSSFDRCTRGSQTSRPNSSDRANGRCCFRPKC</sequence>
<gene>
    <name evidence="1" type="ORF">PFISCL1PPCAC_8748</name>
</gene>
<evidence type="ECO:0008006" key="3">
    <source>
        <dbReference type="Google" id="ProtNLM"/>
    </source>
</evidence>
<evidence type="ECO:0000313" key="2">
    <source>
        <dbReference type="Proteomes" id="UP001432322"/>
    </source>
</evidence>
<dbReference type="AlphaFoldDB" id="A0AAV5VFI7"/>